<sequence length="294" mass="30597">MSVALVTDSTAYLPPDLTAELGITVVPLHVSVDGRDHTEGVDIDDADLLRSLKRSRSLTSSRPSPQAFREVYERVAADGATHVVSAHLAGGLSGTCDSARLAAGVVDVPVEVVDSGSMGMTLGHAVLAGARRAVRGADVEDVARTVRRVARAGELMFVVHTLEHLRRGGRIGNAAALVGSALAVRPLLRLVDGRIEPVEKVRTTGRALARLVDLAAEACPGERVAVTVHHLADEVGAHKLAARLDERLGDRLVEDTGVRPIGAVAAIHLGPGAVAVSVSPCDAEESPEDHPGST</sequence>
<accession>H5UNU9</accession>
<dbReference type="eggNOG" id="COG1307">
    <property type="taxonomic scope" value="Bacteria"/>
</dbReference>
<dbReference type="Gene3D" id="3.40.50.10170">
    <property type="match status" value="1"/>
</dbReference>
<evidence type="ECO:0008006" key="4">
    <source>
        <dbReference type="Google" id="ProtNLM"/>
    </source>
</evidence>
<dbReference type="RefSeq" id="WP_009481305.1">
    <property type="nucleotide sequence ID" value="NZ_BAFE01000009.1"/>
</dbReference>
<dbReference type="Proteomes" id="UP000004367">
    <property type="component" value="Unassembled WGS sequence"/>
</dbReference>
<dbReference type="GO" id="GO:0008289">
    <property type="term" value="F:lipid binding"/>
    <property type="evidence" value="ECO:0007669"/>
    <property type="project" value="UniProtKB-KW"/>
</dbReference>
<dbReference type="OrthoDB" id="9760324at2"/>
<dbReference type="InterPro" id="IPR003797">
    <property type="entry name" value="DegV"/>
</dbReference>
<dbReference type="PANTHER" id="PTHR33434">
    <property type="entry name" value="DEGV DOMAIN-CONTAINING PROTEIN DR_1986-RELATED"/>
    <property type="match status" value="1"/>
</dbReference>
<dbReference type="PROSITE" id="PS51482">
    <property type="entry name" value="DEGV"/>
    <property type="match status" value="1"/>
</dbReference>
<dbReference type="PANTHER" id="PTHR33434:SF2">
    <property type="entry name" value="FATTY ACID-BINDING PROTEIN TM_1468"/>
    <property type="match status" value="1"/>
</dbReference>
<evidence type="ECO:0000313" key="2">
    <source>
        <dbReference type="EMBL" id="GAB47407.1"/>
    </source>
</evidence>
<dbReference type="AlphaFoldDB" id="H5UNU9"/>
<dbReference type="Gene3D" id="3.30.1180.10">
    <property type="match status" value="1"/>
</dbReference>
<evidence type="ECO:0000313" key="3">
    <source>
        <dbReference type="Proteomes" id="UP000004367"/>
    </source>
</evidence>
<proteinExistence type="predicted"/>
<dbReference type="Pfam" id="PF02645">
    <property type="entry name" value="DegV"/>
    <property type="match status" value="1"/>
</dbReference>
<dbReference type="NCBIfam" id="TIGR00762">
    <property type="entry name" value="DegV"/>
    <property type="match status" value="1"/>
</dbReference>
<dbReference type="EMBL" id="BAFE01000009">
    <property type="protein sequence ID" value="GAB47407.1"/>
    <property type="molecule type" value="Genomic_DNA"/>
</dbReference>
<comment type="caution">
    <text evidence="2">The sequence shown here is derived from an EMBL/GenBank/DDBJ whole genome shotgun (WGS) entry which is preliminary data.</text>
</comment>
<keyword evidence="1" id="KW-0446">Lipid-binding</keyword>
<organism evidence="2 3">
    <name type="scientific">Mobilicoccus pelagius NBRC 104925</name>
    <dbReference type="NCBI Taxonomy" id="1089455"/>
    <lineage>
        <taxon>Bacteria</taxon>
        <taxon>Bacillati</taxon>
        <taxon>Actinomycetota</taxon>
        <taxon>Actinomycetes</taxon>
        <taxon>Micrococcales</taxon>
        <taxon>Dermatophilaceae</taxon>
        <taxon>Mobilicoccus</taxon>
    </lineage>
</organism>
<evidence type="ECO:0000256" key="1">
    <source>
        <dbReference type="ARBA" id="ARBA00023121"/>
    </source>
</evidence>
<dbReference type="InterPro" id="IPR050270">
    <property type="entry name" value="DegV_domain_contain"/>
</dbReference>
<dbReference type="InterPro" id="IPR043168">
    <property type="entry name" value="DegV_C"/>
</dbReference>
<gene>
    <name evidence="2" type="ORF">MOPEL_009_00980</name>
</gene>
<name>H5UNU9_9MICO</name>
<protein>
    <recommendedName>
        <fullName evidence="4">DegV family protein</fullName>
    </recommendedName>
</protein>
<keyword evidence="3" id="KW-1185">Reference proteome</keyword>
<dbReference type="SUPFAM" id="SSF82549">
    <property type="entry name" value="DAK1/DegV-like"/>
    <property type="match status" value="1"/>
</dbReference>
<dbReference type="STRING" id="1089455.MOPEL_009_00980"/>
<reference evidence="2 3" key="1">
    <citation type="submission" date="2012-02" db="EMBL/GenBank/DDBJ databases">
        <title>Whole genome shotgun sequence of Mobilicoccus pelagius NBRC 104925.</title>
        <authorList>
            <person name="Yoshida Y."/>
            <person name="Hosoyama A."/>
            <person name="Tsuchikane K."/>
            <person name="Katsumata H."/>
            <person name="Yamazaki S."/>
            <person name="Fujita N."/>
        </authorList>
    </citation>
    <scope>NUCLEOTIDE SEQUENCE [LARGE SCALE GENOMIC DNA]</scope>
    <source>
        <strain evidence="2 3">NBRC 104925</strain>
    </source>
</reference>